<reference evidence="2 3" key="1">
    <citation type="submission" date="2024-07" db="EMBL/GenBank/DDBJ databases">
        <title>Section-level genome sequencing and comparative genomics of Aspergillus sections Usti and Cavernicolus.</title>
        <authorList>
            <consortium name="Lawrence Berkeley National Laboratory"/>
            <person name="Nybo J.L."/>
            <person name="Vesth T.C."/>
            <person name="Theobald S."/>
            <person name="Frisvad J.C."/>
            <person name="Larsen T.O."/>
            <person name="Kjaerboelling I."/>
            <person name="Rothschild-Mancinelli K."/>
            <person name="Lyhne E.K."/>
            <person name="Kogle M.E."/>
            <person name="Barry K."/>
            <person name="Clum A."/>
            <person name="Na H."/>
            <person name="Ledsgaard L."/>
            <person name="Lin J."/>
            <person name="Lipzen A."/>
            <person name="Kuo A."/>
            <person name="Riley R."/>
            <person name="Mondo S."/>
            <person name="LaButti K."/>
            <person name="Haridas S."/>
            <person name="Pangalinan J."/>
            <person name="Salamov A.A."/>
            <person name="Simmons B.A."/>
            <person name="Magnuson J.K."/>
            <person name="Chen J."/>
            <person name="Drula E."/>
            <person name="Henrissat B."/>
            <person name="Wiebenga A."/>
            <person name="Lubbers R.J."/>
            <person name="Gomes A.C."/>
            <person name="Makela M.R."/>
            <person name="Stajich J."/>
            <person name="Grigoriev I.V."/>
            <person name="Mortensen U.H."/>
            <person name="De vries R.P."/>
            <person name="Baker S.E."/>
            <person name="Andersen M.R."/>
        </authorList>
    </citation>
    <scope>NUCLEOTIDE SEQUENCE [LARGE SCALE GENOMIC DNA]</scope>
    <source>
        <strain evidence="2 3">CBS 600.67</strain>
    </source>
</reference>
<proteinExistence type="predicted"/>
<dbReference type="Proteomes" id="UP001610335">
    <property type="component" value="Unassembled WGS sequence"/>
</dbReference>
<keyword evidence="1" id="KW-1133">Transmembrane helix</keyword>
<evidence type="ECO:0008006" key="4">
    <source>
        <dbReference type="Google" id="ProtNLM"/>
    </source>
</evidence>
<comment type="caution">
    <text evidence="2">The sequence shown here is derived from an EMBL/GenBank/DDBJ whole genome shotgun (WGS) entry which is preliminary data.</text>
</comment>
<evidence type="ECO:0000313" key="2">
    <source>
        <dbReference type="EMBL" id="KAL2831555.1"/>
    </source>
</evidence>
<gene>
    <name evidence="2" type="ORF">BDW59DRAFT_131539</name>
</gene>
<sequence length="362" mass="39856">MTRSTVARAFLVRWRWYLCAAGAACTLLWTLYFLSLHRRPIIIPLPHTFSADNTSDVPAYHPPPSGPPMDPAGNATLGFEAILALSPFTSWRTRGLQAAARITGLEIQIPPQPPVRPEMIDAFAGLGPEDARHPNHGSALAWVAHLDLIKHVVQSDMETALIMEDDADWDLSIREQMVGVAEAVRQLTKTTESEGIPYGDAWDVLWLGLCAETWDDTFETVYIDDQTACPAHQYSGLAKGPVERLPPAQRVVFYSGAPICSFAYALTREGAKKVLLDIGAGQDEAFDIALMNGCRERNLTCISVLPELFHHYIPSQNLGSTSFVNGGEEGKNFEIEVEMGSTENILESARCRALWGENCIPH</sequence>
<evidence type="ECO:0000256" key="1">
    <source>
        <dbReference type="SAM" id="Phobius"/>
    </source>
</evidence>
<evidence type="ECO:0000313" key="3">
    <source>
        <dbReference type="Proteomes" id="UP001610335"/>
    </source>
</evidence>
<keyword evidence="1" id="KW-0472">Membrane</keyword>
<keyword evidence="1" id="KW-0812">Transmembrane</keyword>
<name>A0ABR4IUY2_9EURO</name>
<feature type="transmembrane region" description="Helical" evidence="1">
    <location>
        <begin position="14"/>
        <end position="34"/>
    </location>
</feature>
<organism evidence="2 3">
    <name type="scientific">Aspergillus cavernicola</name>
    <dbReference type="NCBI Taxonomy" id="176166"/>
    <lineage>
        <taxon>Eukaryota</taxon>
        <taxon>Fungi</taxon>
        <taxon>Dikarya</taxon>
        <taxon>Ascomycota</taxon>
        <taxon>Pezizomycotina</taxon>
        <taxon>Eurotiomycetes</taxon>
        <taxon>Eurotiomycetidae</taxon>
        <taxon>Eurotiales</taxon>
        <taxon>Aspergillaceae</taxon>
        <taxon>Aspergillus</taxon>
        <taxon>Aspergillus subgen. Nidulantes</taxon>
    </lineage>
</organism>
<dbReference type="EMBL" id="JBFXLS010000009">
    <property type="protein sequence ID" value="KAL2831555.1"/>
    <property type="molecule type" value="Genomic_DNA"/>
</dbReference>
<keyword evidence="3" id="KW-1185">Reference proteome</keyword>
<accession>A0ABR4IUY2</accession>
<protein>
    <recommendedName>
        <fullName evidence="4">Glycosyltransferase family 25 protein</fullName>
    </recommendedName>
</protein>